<evidence type="ECO:0000256" key="2">
    <source>
        <dbReference type="ARBA" id="ARBA00001936"/>
    </source>
</evidence>
<dbReference type="Pfam" id="PF02779">
    <property type="entry name" value="Transket_pyr"/>
    <property type="match status" value="1"/>
</dbReference>
<dbReference type="InterPro" id="IPR005474">
    <property type="entry name" value="Transketolase_N"/>
</dbReference>
<evidence type="ECO:0000256" key="8">
    <source>
        <dbReference type="ARBA" id="ARBA00022723"/>
    </source>
</evidence>
<organism evidence="13 14">
    <name type="scientific">Pedobacter gandavensis</name>
    <dbReference type="NCBI Taxonomy" id="2679963"/>
    <lineage>
        <taxon>Bacteria</taxon>
        <taxon>Pseudomonadati</taxon>
        <taxon>Bacteroidota</taxon>
        <taxon>Sphingobacteriia</taxon>
        <taxon>Sphingobacteriales</taxon>
        <taxon>Sphingobacteriaceae</taxon>
        <taxon>Pedobacter</taxon>
    </lineage>
</organism>
<dbReference type="SUPFAM" id="SSF52518">
    <property type="entry name" value="Thiamin diphosphate-binding fold (THDP-binding)"/>
    <property type="match status" value="2"/>
</dbReference>
<comment type="subunit">
    <text evidence="6">Homodimer.</text>
</comment>
<comment type="cofactor">
    <cofactor evidence="1">
        <name>Ca(2+)</name>
        <dbReference type="ChEBI" id="CHEBI:29108"/>
    </cofactor>
</comment>
<feature type="domain" description="Transketolase-like pyrimidine-binding" evidence="12">
    <location>
        <begin position="308"/>
        <end position="471"/>
    </location>
</feature>
<dbReference type="RefSeq" id="WP_182952573.1">
    <property type="nucleotide sequence ID" value="NZ_WNXC01000001.1"/>
</dbReference>
<dbReference type="Gene3D" id="3.40.50.970">
    <property type="match status" value="2"/>
</dbReference>
<keyword evidence="14" id="KW-1185">Reference proteome</keyword>
<reference evidence="13 14" key="1">
    <citation type="submission" date="2019-11" db="EMBL/GenBank/DDBJ databases">
        <title>Description of Pedobacter sp. LMG 31462T.</title>
        <authorList>
            <person name="Carlier A."/>
            <person name="Qi S."/>
            <person name="Vandamme P."/>
        </authorList>
    </citation>
    <scope>NUCLEOTIDE SEQUENCE [LARGE SCALE GENOMIC DNA]</scope>
    <source>
        <strain evidence="13 14">LMG 31462</strain>
    </source>
</reference>
<comment type="cofactor">
    <cofactor evidence="4">
        <name>thiamine diphosphate</name>
        <dbReference type="ChEBI" id="CHEBI:58937"/>
    </cofactor>
</comment>
<evidence type="ECO:0000313" key="14">
    <source>
        <dbReference type="Proteomes" id="UP000636110"/>
    </source>
</evidence>
<gene>
    <name evidence="13" type="ORF">GM920_00050</name>
</gene>
<keyword evidence="8" id="KW-0479">Metal-binding</keyword>
<evidence type="ECO:0000256" key="10">
    <source>
        <dbReference type="ARBA" id="ARBA00022842"/>
    </source>
</evidence>
<proteinExistence type="inferred from homology"/>
<comment type="cofactor">
    <cofactor evidence="3">
        <name>Mg(2+)</name>
        <dbReference type="ChEBI" id="CHEBI:18420"/>
    </cofactor>
</comment>
<evidence type="ECO:0000256" key="4">
    <source>
        <dbReference type="ARBA" id="ARBA00001964"/>
    </source>
</evidence>
<dbReference type="Proteomes" id="UP000636110">
    <property type="component" value="Unassembled WGS sequence"/>
</dbReference>
<evidence type="ECO:0000256" key="11">
    <source>
        <dbReference type="ARBA" id="ARBA00023052"/>
    </source>
</evidence>
<name>A0ABR6EPW0_9SPHI</name>
<dbReference type="Gene3D" id="3.40.50.920">
    <property type="match status" value="1"/>
</dbReference>
<dbReference type="SMART" id="SM00861">
    <property type="entry name" value="Transket_pyr"/>
    <property type="match status" value="1"/>
</dbReference>
<sequence length="620" mass="67791">MENHKELQEKANLVRKWCLRSTTAAGSGHPTSCLSAADLTTVLFDKYFNYDLNNPLNLHNDRFVLSKGHAAPLLYTLFGMAGAYPLEETLSLRKFDSRFEGHPTPKFIYAEASTGSLGQGLSVGAGLALLAKREHIDNKTFILLGDGELAEGQVWEAANFAGYHRLDNLIAIADINRLAQSGPTMFGHDLEKYADRFRAFGFEVIEIDGHNLQAIDDAFQQAMSKQQGKPVAIIAETIKGKGISFLEDKEGWHGKTLDEAQLEKALAELGAIDDELRFHLKAPTTTLLPVHSNGIASINLPFNKEETYPTREVFGLAITELGKDHKNIYVLDADVKNSTFTLDFLNAFSERFVECFIAEQNMVSVAVGLSRLGKIPVVATFAAFLTRAADQIRMARVSEANIKFVGSHVGVSIGEDGPSQMGLEDIALFGTLPNTVIFQPAEAVSTAKLTALMVDHHGMVYMRTLRSKTPLLYDDQEVFEIGGSKLLRQSSEDQLTIAATGVTVFEALKAADQLKEEGIYVRVLDCYCICPIDKTTLLNCIAETLYPILITVEDHFAHGGMGDFATAAVTSSERTLQVKKMAVSHISRSGKMEELLEDAGISASAIVNMVRSSIPVPITP</sequence>
<evidence type="ECO:0000256" key="1">
    <source>
        <dbReference type="ARBA" id="ARBA00001913"/>
    </source>
</evidence>
<dbReference type="NCBIfam" id="NF004559">
    <property type="entry name" value="PRK05899.2-5"/>
    <property type="match status" value="1"/>
</dbReference>
<dbReference type="Pfam" id="PF02780">
    <property type="entry name" value="Transketolase_C"/>
    <property type="match status" value="1"/>
</dbReference>
<dbReference type="CDD" id="cd02012">
    <property type="entry name" value="TPP_TK"/>
    <property type="match status" value="1"/>
</dbReference>
<dbReference type="PANTHER" id="PTHR43195:SF1">
    <property type="entry name" value="FI06132P-RELATED"/>
    <property type="match status" value="1"/>
</dbReference>
<comment type="similarity">
    <text evidence="5">Belongs to the transketolase family.</text>
</comment>
<dbReference type="EMBL" id="WNXC01000001">
    <property type="protein sequence ID" value="MBB2147288.1"/>
    <property type="molecule type" value="Genomic_DNA"/>
</dbReference>
<keyword evidence="9" id="KW-0106">Calcium</keyword>
<dbReference type="InterPro" id="IPR005475">
    <property type="entry name" value="Transketolase-like_Pyr-bd"/>
</dbReference>
<evidence type="ECO:0000313" key="13">
    <source>
        <dbReference type="EMBL" id="MBB2147288.1"/>
    </source>
</evidence>
<keyword evidence="10" id="KW-0460">Magnesium</keyword>
<dbReference type="PROSITE" id="PS00802">
    <property type="entry name" value="TRANSKETOLASE_2"/>
    <property type="match status" value="1"/>
</dbReference>
<accession>A0ABR6EPW0</accession>
<comment type="cofactor">
    <cofactor evidence="2">
        <name>Mn(2+)</name>
        <dbReference type="ChEBI" id="CHEBI:29035"/>
    </cofactor>
</comment>
<dbReference type="InterPro" id="IPR033248">
    <property type="entry name" value="Transketolase_C"/>
</dbReference>
<keyword evidence="11" id="KW-0786">Thiamine pyrophosphate</keyword>
<dbReference type="PANTHER" id="PTHR43195">
    <property type="entry name" value="TRANSKETOLASE"/>
    <property type="match status" value="1"/>
</dbReference>
<evidence type="ECO:0000256" key="6">
    <source>
        <dbReference type="ARBA" id="ARBA00011738"/>
    </source>
</evidence>
<keyword evidence="7 13" id="KW-0808">Transferase</keyword>
<dbReference type="GO" id="GO:0004802">
    <property type="term" value="F:transketolase activity"/>
    <property type="evidence" value="ECO:0007669"/>
    <property type="project" value="UniProtKB-EC"/>
</dbReference>
<dbReference type="InterPro" id="IPR029061">
    <property type="entry name" value="THDP-binding"/>
</dbReference>
<evidence type="ECO:0000256" key="5">
    <source>
        <dbReference type="ARBA" id="ARBA00007131"/>
    </source>
</evidence>
<dbReference type="InterPro" id="IPR020826">
    <property type="entry name" value="Transketolase_BS"/>
</dbReference>
<comment type="caution">
    <text evidence="13">The sequence shown here is derived from an EMBL/GenBank/DDBJ whole genome shotgun (WGS) entry which is preliminary data.</text>
</comment>
<dbReference type="CDD" id="cd07033">
    <property type="entry name" value="TPP_PYR_DXS_TK_like"/>
    <property type="match status" value="1"/>
</dbReference>
<evidence type="ECO:0000256" key="3">
    <source>
        <dbReference type="ARBA" id="ARBA00001946"/>
    </source>
</evidence>
<dbReference type="InterPro" id="IPR009014">
    <property type="entry name" value="Transketo_C/PFOR_II"/>
</dbReference>
<dbReference type="SUPFAM" id="SSF52922">
    <property type="entry name" value="TK C-terminal domain-like"/>
    <property type="match status" value="1"/>
</dbReference>
<evidence type="ECO:0000256" key="9">
    <source>
        <dbReference type="ARBA" id="ARBA00022837"/>
    </source>
</evidence>
<evidence type="ECO:0000256" key="7">
    <source>
        <dbReference type="ARBA" id="ARBA00022679"/>
    </source>
</evidence>
<protein>
    <submittedName>
        <fullName evidence="13">Transketolase</fullName>
        <ecNumber evidence="13">2.2.1.1</ecNumber>
    </submittedName>
</protein>
<evidence type="ECO:0000259" key="12">
    <source>
        <dbReference type="SMART" id="SM00861"/>
    </source>
</evidence>
<dbReference type="InterPro" id="IPR051424">
    <property type="entry name" value="Transketolase-like"/>
</dbReference>
<dbReference type="Pfam" id="PF00456">
    <property type="entry name" value="Transketolase_N"/>
    <property type="match status" value="1"/>
</dbReference>
<dbReference type="EC" id="2.2.1.1" evidence="13"/>